<dbReference type="InterPro" id="IPR050563">
    <property type="entry name" value="4-hydroxybenzoyl-CoA_TE"/>
</dbReference>
<proteinExistence type="inferred from homology"/>
<dbReference type="PANTHER" id="PTHR31793:SF27">
    <property type="entry name" value="NOVEL THIOESTERASE SUPERFAMILY DOMAIN AND SAPOSIN A-TYPE DOMAIN CONTAINING PROTEIN (0610012H03RIK)"/>
    <property type="match status" value="1"/>
</dbReference>
<dbReference type="SUPFAM" id="SSF54637">
    <property type="entry name" value="Thioesterase/thiol ester dehydrase-isomerase"/>
    <property type="match status" value="1"/>
</dbReference>
<dbReference type="Proteomes" id="UP000680038">
    <property type="component" value="Unassembled WGS sequence"/>
</dbReference>
<accession>A0A916JHL3</accession>
<dbReference type="PANTHER" id="PTHR31793">
    <property type="entry name" value="4-HYDROXYBENZOYL-COA THIOESTERASE FAMILY MEMBER"/>
    <property type="match status" value="1"/>
</dbReference>
<evidence type="ECO:0000313" key="4">
    <source>
        <dbReference type="Proteomes" id="UP000680038"/>
    </source>
</evidence>
<dbReference type="Gene3D" id="3.10.129.10">
    <property type="entry name" value="Hotdog Thioesterase"/>
    <property type="match status" value="1"/>
</dbReference>
<evidence type="ECO:0000313" key="3">
    <source>
        <dbReference type="EMBL" id="CAG5017137.1"/>
    </source>
</evidence>
<comment type="caution">
    <text evidence="3">The sequence shown here is derived from an EMBL/GenBank/DDBJ whole genome shotgun (WGS) entry which is preliminary data.</text>
</comment>
<comment type="similarity">
    <text evidence="1">Belongs to the 4-hydroxybenzoyl-CoA thioesterase family.</text>
</comment>
<reference evidence="3" key="1">
    <citation type="submission" date="2021-04" db="EMBL/GenBank/DDBJ databases">
        <authorList>
            <person name="Rodrigo-Torres L."/>
            <person name="Arahal R. D."/>
            <person name="Lucena T."/>
        </authorList>
    </citation>
    <scope>NUCLEOTIDE SEQUENCE</scope>
    <source>
        <strain evidence="3">CECT 9275</strain>
    </source>
</reference>
<sequence>MLNIDEEKDKFVFNMKLDIRWSDMNHMHHVNNAVYLTFFEQGRIYYLLKAFRWNWKEKGIILSSAHIEYLRPILFPDPARIFVRTSKISSNTFTIDYMITSIVQDKEEINTTGCTTMALFDYKTSSTMPISEEFLEQIKTYERGSSQVLI</sequence>
<dbReference type="RefSeq" id="WP_215242054.1">
    <property type="nucleotide sequence ID" value="NZ_CAJRAF010000004.1"/>
</dbReference>
<dbReference type="AlphaFoldDB" id="A0A916JHL3"/>
<dbReference type="CDD" id="cd00586">
    <property type="entry name" value="4HBT"/>
    <property type="match status" value="1"/>
</dbReference>
<dbReference type="InterPro" id="IPR029069">
    <property type="entry name" value="HotDog_dom_sf"/>
</dbReference>
<protein>
    <recommendedName>
        <fullName evidence="5">Acyl-CoA thioester hydrolase</fullName>
    </recommendedName>
</protein>
<keyword evidence="4" id="KW-1185">Reference proteome</keyword>
<gene>
    <name evidence="3" type="ORF">DYBT9275_05709</name>
</gene>
<keyword evidence="2" id="KW-0378">Hydrolase</keyword>
<evidence type="ECO:0000256" key="1">
    <source>
        <dbReference type="ARBA" id="ARBA00005953"/>
    </source>
</evidence>
<dbReference type="EMBL" id="CAJRAF010000004">
    <property type="protein sequence ID" value="CAG5017137.1"/>
    <property type="molecule type" value="Genomic_DNA"/>
</dbReference>
<evidence type="ECO:0000256" key="2">
    <source>
        <dbReference type="ARBA" id="ARBA00022801"/>
    </source>
</evidence>
<dbReference type="GO" id="GO:0047617">
    <property type="term" value="F:fatty acyl-CoA hydrolase activity"/>
    <property type="evidence" value="ECO:0007669"/>
    <property type="project" value="TreeGrafter"/>
</dbReference>
<organism evidence="3 4">
    <name type="scientific">Dyadobacter helix</name>
    <dbReference type="NCBI Taxonomy" id="2822344"/>
    <lineage>
        <taxon>Bacteria</taxon>
        <taxon>Pseudomonadati</taxon>
        <taxon>Bacteroidota</taxon>
        <taxon>Cytophagia</taxon>
        <taxon>Cytophagales</taxon>
        <taxon>Spirosomataceae</taxon>
        <taxon>Dyadobacter</taxon>
    </lineage>
</organism>
<dbReference type="Pfam" id="PF13279">
    <property type="entry name" value="4HBT_2"/>
    <property type="match status" value="1"/>
</dbReference>
<evidence type="ECO:0008006" key="5">
    <source>
        <dbReference type="Google" id="ProtNLM"/>
    </source>
</evidence>
<name>A0A916JHL3_9BACT</name>